<feature type="compositionally biased region" description="Basic and acidic residues" evidence="1">
    <location>
        <begin position="213"/>
        <end position="222"/>
    </location>
</feature>
<dbReference type="Proteomes" id="UP001174936">
    <property type="component" value="Unassembled WGS sequence"/>
</dbReference>
<keyword evidence="3" id="KW-1185">Reference proteome</keyword>
<proteinExistence type="predicted"/>
<dbReference type="EMBL" id="JAULSV010000006">
    <property type="protein sequence ID" value="KAK0641414.1"/>
    <property type="molecule type" value="Genomic_DNA"/>
</dbReference>
<comment type="caution">
    <text evidence="2">The sequence shown here is derived from an EMBL/GenBank/DDBJ whole genome shotgun (WGS) entry which is preliminary data.</text>
</comment>
<evidence type="ECO:0000313" key="3">
    <source>
        <dbReference type="Proteomes" id="UP001174936"/>
    </source>
</evidence>
<sequence>MVLDSLVKHARPHRKQTGFPNLISTNLLDSAVYLPTFISTQSVPHPQSLHTNSPKRACYPAVVTSLESLALDAAQVVIQRAREVDKSAQAIQNDLMTIASNQTTAGKHIERIAQVAVETRGNDLCRRGTPAEQVTHLAAIDLEGREALGEGAGGDGAGWDCHVGAAATGIEVGAKTDQAGDIAGFQLGRCGQVEEGDIVGTGRGDGGGLRGWDGGDAKGKEG</sequence>
<organism evidence="2 3">
    <name type="scientific">Cercophora newfieldiana</name>
    <dbReference type="NCBI Taxonomy" id="92897"/>
    <lineage>
        <taxon>Eukaryota</taxon>
        <taxon>Fungi</taxon>
        <taxon>Dikarya</taxon>
        <taxon>Ascomycota</taxon>
        <taxon>Pezizomycotina</taxon>
        <taxon>Sordariomycetes</taxon>
        <taxon>Sordariomycetidae</taxon>
        <taxon>Sordariales</taxon>
        <taxon>Lasiosphaeriaceae</taxon>
        <taxon>Cercophora</taxon>
    </lineage>
</organism>
<name>A0AA39XW84_9PEZI</name>
<dbReference type="AlphaFoldDB" id="A0AA39XW84"/>
<feature type="compositionally biased region" description="Gly residues" evidence="1">
    <location>
        <begin position="199"/>
        <end position="212"/>
    </location>
</feature>
<protein>
    <submittedName>
        <fullName evidence="2">Uncharacterized protein</fullName>
    </submittedName>
</protein>
<evidence type="ECO:0000313" key="2">
    <source>
        <dbReference type="EMBL" id="KAK0641414.1"/>
    </source>
</evidence>
<gene>
    <name evidence="2" type="ORF">B0T16DRAFT_419798</name>
</gene>
<accession>A0AA39XW84</accession>
<reference evidence="2" key="1">
    <citation type="submission" date="2023-06" db="EMBL/GenBank/DDBJ databases">
        <title>Genome-scale phylogeny and comparative genomics of the fungal order Sordariales.</title>
        <authorList>
            <consortium name="Lawrence Berkeley National Laboratory"/>
            <person name="Hensen N."/>
            <person name="Bonometti L."/>
            <person name="Westerberg I."/>
            <person name="Brannstrom I.O."/>
            <person name="Guillou S."/>
            <person name="Cros-Aarteil S."/>
            <person name="Calhoun S."/>
            <person name="Haridas S."/>
            <person name="Kuo A."/>
            <person name="Mondo S."/>
            <person name="Pangilinan J."/>
            <person name="Riley R."/>
            <person name="Labutti K."/>
            <person name="Andreopoulos B."/>
            <person name="Lipzen A."/>
            <person name="Chen C."/>
            <person name="Yanf M."/>
            <person name="Daum C."/>
            <person name="Ng V."/>
            <person name="Clum A."/>
            <person name="Steindorff A."/>
            <person name="Ohm R."/>
            <person name="Martin F."/>
            <person name="Silar P."/>
            <person name="Natvig D."/>
            <person name="Lalanne C."/>
            <person name="Gautier V."/>
            <person name="Ament-Velasquez S.L."/>
            <person name="Kruys A."/>
            <person name="Hutchinson M.I."/>
            <person name="Powell A.J."/>
            <person name="Barry K."/>
            <person name="Miller A.N."/>
            <person name="Grigoriev I.V."/>
            <person name="Debuchy R."/>
            <person name="Gladieux P."/>
            <person name="Thoren M.H."/>
            <person name="Johannesson H."/>
        </authorList>
    </citation>
    <scope>NUCLEOTIDE SEQUENCE</scope>
    <source>
        <strain evidence="2">SMH2532-1</strain>
    </source>
</reference>
<evidence type="ECO:0000256" key="1">
    <source>
        <dbReference type="SAM" id="MobiDB-lite"/>
    </source>
</evidence>
<feature type="region of interest" description="Disordered" evidence="1">
    <location>
        <begin position="198"/>
        <end position="222"/>
    </location>
</feature>